<dbReference type="Gene3D" id="3.30.70.80">
    <property type="entry name" value="Peptidase S8 propeptide/proteinase inhibitor I9"/>
    <property type="match status" value="1"/>
</dbReference>
<dbReference type="InterPro" id="IPR023828">
    <property type="entry name" value="Peptidase_S8_Ser-AS"/>
</dbReference>
<evidence type="ECO:0000256" key="4">
    <source>
        <dbReference type="ARBA" id="ARBA00022801"/>
    </source>
</evidence>
<keyword evidence="3 8" id="KW-0732">Signal</keyword>
<evidence type="ECO:0000256" key="6">
    <source>
        <dbReference type="ARBA" id="ARBA00023180"/>
    </source>
</evidence>
<evidence type="ECO:0000256" key="5">
    <source>
        <dbReference type="ARBA" id="ARBA00022825"/>
    </source>
</evidence>
<accession>A0ABQ8HC74</accession>
<feature type="domain" description="PA" evidence="10">
    <location>
        <begin position="397"/>
        <end position="472"/>
    </location>
</feature>
<dbReference type="InterPro" id="IPR036852">
    <property type="entry name" value="Peptidase_S8/S53_dom_sf"/>
</dbReference>
<comment type="caution">
    <text evidence="13">The sequence shown here is derived from an EMBL/GenBank/DDBJ whole genome shotgun (WGS) entry which is preliminary data.</text>
</comment>
<dbReference type="Pfam" id="PF00082">
    <property type="entry name" value="Peptidase_S8"/>
    <property type="match status" value="1"/>
</dbReference>
<dbReference type="InterPro" id="IPR041469">
    <property type="entry name" value="Subtilisin-like_FN3"/>
</dbReference>
<dbReference type="Gene3D" id="2.60.40.2310">
    <property type="match status" value="1"/>
</dbReference>
<feature type="domain" description="Subtilisin-like protease fibronectin type-III" evidence="12">
    <location>
        <begin position="631"/>
        <end position="729"/>
    </location>
</feature>
<dbReference type="InterPro" id="IPR015500">
    <property type="entry name" value="Peptidase_S8_subtilisin-rel"/>
</dbReference>
<feature type="chain" id="PRO_5045436280" evidence="8">
    <location>
        <begin position="28"/>
        <end position="733"/>
    </location>
</feature>
<proteinExistence type="inferred from homology"/>
<dbReference type="EMBL" id="JAFEMO010000012">
    <property type="protein sequence ID" value="KAH7554084.1"/>
    <property type="molecule type" value="Genomic_DNA"/>
</dbReference>
<dbReference type="InterPro" id="IPR037045">
    <property type="entry name" value="S8pro/Inhibitor_I9_sf"/>
</dbReference>
<dbReference type="SUPFAM" id="SSF52743">
    <property type="entry name" value="Subtilisin-like"/>
    <property type="match status" value="1"/>
</dbReference>
<dbReference type="PROSITE" id="PS00138">
    <property type="entry name" value="SUBTILASE_SER"/>
    <property type="match status" value="1"/>
</dbReference>
<keyword evidence="2 7" id="KW-0645">Protease</keyword>
<gene>
    <name evidence="13" type="ORF">JRO89_XS12G0108000</name>
</gene>
<keyword evidence="6" id="KW-0325">Glycoprotein</keyword>
<feature type="active site" description="Charge relay system" evidence="7">
    <location>
        <position position="230"/>
    </location>
</feature>
<keyword evidence="14" id="KW-1185">Reference proteome</keyword>
<feature type="signal peptide" evidence="8">
    <location>
        <begin position="1"/>
        <end position="27"/>
    </location>
</feature>
<dbReference type="Pfam" id="PF05922">
    <property type="entry name" value="Inhibitor_I9"/>
    <property type="match status" value="1"/>
</dbReference>
<dbReference type="CDD" id="cd02120">
    <property type="entry name" value="PA_subtilisin_like"/>
    <property type="match status" value="1"/>
</dbReference>
<protein>
    <submittedName>
        <fullName evidence="13">Uncharacterized protein</fullName>
    </submittedName>
</protein>
<feature type="active site" description="Charge relay system" evidence="7">
    <location>
        <position position="155"/>
    </location>
</feature>
<organism evidence="13 14">
    <name type="scientific">Xanthoceras sorbifolium</name>
    <dbReference type="NCBI Taxonomy" id="99658"/>
    <lineage>
        <taxon>Eukaryota</taxon>
        <taxon>Viridiplantae</taxon>
        <taxon>Streptophyta</taxon>
        <taxon>Embryophyta</taxon>
        <taxon>Tracheophyta</taxon>
        <taxon>Spermatophyta</taxon>
        <taxon>Magnoliopsida</taxon>
        <taxon>eudicotyledons</taxon>
        <taxon>Gunneridae</taxon>
        <taxon>Pentapetalae</taxon>
        <taxon>rosids</taxon>
        <taxon>malvids</taxon>
        <taxon>Sapindales</taxon>
        <taxon>Sapindaceae</taxon>
        <taxon>Xanthoceroideae</taxon>
        <taxon>Xanthoceras</taxon>
    </lineage>
</organism>
<evidence type="ECO:0000313" key="13">
    <source>
        <dbReference type="EMBL" id="KAH7554084.1"/>
    </source>
</evidence>
<dbReference type="PRINTS" id="PR00723">
    <property type="entry name" value="SUBTILISIN"/>
</dbReference>
<dbReference type="InterPro" id="IPR010259">
    <property type="entry name" value="S8pro/Inhibitor_I9"/>
</dbReference>
<dbReference type="Pfam" id="PF17766">
    <property type="entry name" value="fn3_6"/>
    <property type="match status" value="1"/>
</dbReference>
<dbReference type="PROSITE" id="PS51892">
    <property type="entry name" value="SUBTILASE"/>
    <property type="match status" value="1"/>
</dbReference>
<evidence type="ECO:0000256" key="3">
    <source>
        <dbReference type="ARBA" id="ARBA00022729"/>
    </source>
</evidence>
<feature type="domain" description="Inhibitor I9" evidence="11">
    <location>
        <begin position="35"/>
        <end position="113"/>
    </location>
</feature>
<reference evidence="13 14" key="1">
    <citation type="submission" date="2021-02" db="EMBL/GenBank/DDBJ databases">
        <title>Plant Genome Project.</title>
        <authorList>
            <person name="Zhang R.-G."/>
        </authorList>
    </citation>
    <scope>NUCLEOTIDE SEQUENCE [LARGE SCALE GENOMIC DNA]</scope>
    <source>
        <tissue evidence="13">Leaves</tissue>
    </source>
</reference>
<dbReference type="InterPro" id="IPR000209">
    <property type="entry name" value="Peptidase_S8/S53_dom"/>
</dbReference>
<evidence type="ECO:0000256" key="8">
    <source>
        <dbReference type="SAM" id="SignalP"/>
    </source>
</evidence>
<keyword evidence="4 7" id="KW-0378">Hydrolase</keyword>
<dbReference type="InterPro" id="IPR045051">
    <property type="entry name" value="SBT"/>
</dbReference>
<comment type="similarity">
    <text evidence="1 7">Belongs to the peptidase S8 family.</text>
</comment>
<feature type="domain" description="Peptidase S8/S53" evidence="9">
    <location>
        <begin position="148"/>
        <end position="554"/>
    </location>
</feature>
<evidence type="ECO:0000259" key="11">
    <source>
        <dbReference type="Pfam" id="PF05922"/>
    </source>
</evidence>
<dbReference type="Gene3D" id="3.40.50.200">
    <property type="entry name" value="Peptidase S8/S53 domain"/>
    <property type="match status" value="2"/>
</dbReference>
<keyword evidence="5 7" id="KW-0720">Serine protease</keyword>
<dbReference type="Pfam" id="PF02225">
    <property type="entry name" value="PA"/>
    <property type="match status" value="1"/>
</dbReference>
<evidence type="ECO:0000313" key="14">
    <source>
        <dbReference type="Proteomes" id="UP000827721"/>
    </source>
</evidence>
<dbReference type="Proteomes" id="UP000827721">
    <property type="component" value="Unassembled WGS sequence"/>
</dbReference>
<name>A0ABQ8HC74_9ROSI</name>
<dbReference type="Gene3D" id="3.50.30.30">
    <property type="match status" value="1"/>
</dbReference>
<evidence type="ECO:0000259" key="10">
    <source>
        <dbReference type="Pfam" id="PF02225"/>
    </source>
</evidence>
<sequence>MGTSTAEKMKMLKLLFILSCLLFASSAHGTIAKHYIVYMGENSLPNSEAVINYNHEMLAQVTGGVEKARSAVVHHYHKSFRGFSAMLTPEEANRLSKNHSVVSVFESTSHPLHTTRSWNFMLEQVQEGSFGKGLFTKLRERIYGPKHDVIVGHFDSGVWPESSSFSDQGLGPVPDYFRGQCTAGDGFPSNICNRKIIGARYYYQGYELENGLLQNSGRPFYRSARDDNNHGTHTASIAVGAPVVKTKIMNSLNSQVIVGGAPLARLSIYKVCWFGKCSCADLLKAYDDAVWDNVDVISLSAGPAKAVNYLEDCIAIGAYHAFRSNIVVVASAGNDEQNGVLARDGSVANVAPWMITVGASTVDREFVNSVTLGNNEAFQAHGTSKLTLQGSHLLVSGSYCHKNSLKNRATTAKIVVCFVQTPGDNRTDKSEVVRQAGGVGMILVETVDLSQTISDNYVVPTVIIGQEEARQIEDYIKKTKTPFASISPVQTELHIKPSPKMAYFSSKGPNAITPDIIKPDLIAPGLNIMAAIPHDQVAMYSGTSMAAPHVAAILHDNTGNPIQSGNRSATPFDLGSGHLEPDLALSPGLVYDFNENDLIDFLCYHTQNYNKLDKMVGKSVQCKPRPVPPYQLNYPTIAISHLKGPISVSRTVTFVASRESSQLYRVSIKQPEGVAVMVEPQFLDFSRGTKLNYTVHFTPGSSSRVPNYVFGSITWSDGKQHQVRSAIAVRVVA</sequence>
<evidence type="ECO:0000256" key="7">
    <source>
        <dbReference type="PROSITE-ProRule" id="PRU01240"/>
    </source>
</evidence>
<feature type="active site" description="Charge relay system" evidence="7">
    <location>
        <position position="544"/>
    </location>
</feature>
<evidence type="ECO:0000256" key="2">
    <source>
        <dbReference type="ARBA" id="ARBA00022670"/>
    </source>
</evidence>
<evidence type="ECO:0000259" key="12">
    <source>
        <dbReference type="Pfam" id="PF17766"/>
    </source>
</evidence>
<dbReference type="InterPro" id="IPR003137">
    <property type="entry name" value="PA_domain"/>
</dbReference>
<dbReference type="PANTHER" id="PTHR10795">
    <property type="entry name" value="PROPROTEIN CONVERTASE SUBTILISIN/KEXIN"/>
    <property type="match status" value="1"/>
</dbReference>
<evidence type="ECO:0000259" key="9">
    <source>
        <dbReference type="Pfam" id="PF00082"/>
    </source>
</evidence>
<evidence type="ECO:0000256" key="1">
    <source>
        <dbReference type="ARBA" id="ARBA00011073"/>
    </source>
</evidence>